<dbReference type="GO" id="GO:0006635">
    <property type="term" value="P:fatty acid beta-oxidation"/>
    <property type="evidence" value="ECO:0007669"/>
    <property type="project" value="TreeGrafter"/>
</dbReference>
<evidence type="ECO:0000313" key="6">
    <source>
        <dbReference type="Proteomes" id="UP000248806"/>
    </source>
</evidence>
<comment type="similarity">
    <text evidence="1 4">Belongs to the enoyl-CoA hydratase/isomerase family.</text>
</comment>
<accession>A0A326U861</accession>
<sequence length="257" mass="28383">MMTLQLATMYCAVSGSLARLYLNRPEVHNAANWAWVKDLVTVTDYLQRQPDVQVVIVSGKGRSFCSGLDTKELAHGNLPLEWFDTWERGMTALSALNAISIASIHGYCLGGGLQLALACDLRIAAEDAVLSIPAVREGVVAALGPMRLARLIGSSQAKWLCLLGRRFSATEGQRLGIIHEVAPPEKLEEQTNALAEELLSLPFTALHHTKRQIDLAFENDIATLTEEFLQAQQECLQSPEHAELMAEYRAREAFRKK</sequence>
<dbReference type="InterPro" id="IPR018376">
    <property type="entry name" value="Enoyl-CoA_hyd/isom_CS"/>
</dbReference>
<dbReference type="OrthoDB" id="9777977at2"/>
<protein>
    <submittedName>
        <fullName evidence="5">Enoyl-CoA hydratase/3-hydroxyacyl-CoA dehydrogenase</fullName>
    </submittedName>
</protein>
<dbReference type="InterPro" id="IPR001753">
    <property type="entry name" value="Enoyl-CoA_hydra/iso"/>
</dbReference>
<name>A0A326U861_THEHA</name>
<reference evidence="5 6" key="1">
    <citation type="submission" date="2018-06" db="EMBL/GenBank/DDBJ databases">
        <title>Genomic Encyclopedia of Archaeal and Bacterial Type Strains, Phase II (KMG-II): from individual species to whole genera.</title>
        <authorList>
            <person name="Goeker M."/>
        </authorList>
    </citation>
    <scope>NUCLEOTIDE SEQUENCE [LARGE SCALE GENOMIC DNA]</scope>
    <source>
        <strain evidence="5 6">ATCC BAA-1881</strain>
    </source>
</reference>
<dbReference type="Proteomes" id="UP000248806">
    <property type="component" value="Unassembled WGS sequence"/>
</dbReference>
<keyword evidence="6" id="KW-1185">Reference proteome</keyword>
<dbReference type="SUPFAM" id="SSF52096">
    <property type="entry name" value="ClpP/crotonase"/>
    <property type="match status" value="1"/>
</dbReference>
<dbReference type="InterPro" id="IPR029045">
    <property type="entry name" value="ClpP/crotonase-like_dom_sf"/>
</dbReference>
<dbReference type="RefSeq" id="WP_111323913.1">
    <property type="nucleotide sequence ID" value="NZ_BIFX01000001.1"/>
</dbReference>
<keyword evidence="2" id="KW-0443">Lipid metabolism</keyword>
<evidence type="ECO:0000256" key="1">
    <source>
        <dbReference type="ARBA" id="ARBA00005254"/>
    </source>
</evidence>
<evidence type="ECO:0000256" key="2">
    <source>
        <dbReference type="ARBA" id="ARBA00023098"/>
    </source>
</evidence>
<dbReference type="GO" id="GO:0016829">
    <property type="term" value="F:lyase activity"/>
    <property type="evidence" value="ECO:0007669"/>
    <property type="project" value="UniProtKB-KW"/>
</dbReference>
<evidence type="ECO:0000313" key="5">
    <source>
        <dbReference type="EMBL" id="PZW27467.1"/>
    </source>
</evidence>
<proteinExistence type="inferred from homology"/>
<keyword evidence="3" id="KW-0456">Lyase</keyword>
<dbReference type="PROSITE" id="PS00166">
    <property type="entry name" value="ENOYL_COA_HYDRATASE"/>
    <property type="match status" value="1"/>
</dbReference>
<organism evidence="5 6">
    <name type="scientific">Thermosporothrix hazakensis</name>
    <dbReference type="NCBI Taxonomy" id="644383"/>
    <lineage>
        <taxon>Bacteria</taxon>
        <taxon>Bacillati</taxon>
        <taxon>Chloroflexota</taxon>
        <taxon>Ktedonobacteria</taxon>
        <taxon>Ktedonobacterales</taxon>
        <taxon>Thermosporotrichaceae</taxon>
        <taxon>Thermosporothrix</taxon>
    </lineage>
</organism>
<comment type="caution">
    <text evidence="5">The sequence shown here is derived from an EMBL/GenBank/DDBJ whole genome shotgun (WGS) entry which is preliminary data.</text>
</comment>
<evidence type="ECO:0000256" key="4">
    <source>
        <dbReference type="RuleBase" id="RU003707"/>
    </source>
</evidence>
<dbReference type="EMBL" id="QKUF01000012">
    <property type="protein sequence ID" value="PZW27467.1"/>
    <property type="molecule type" value="Genomic_DNA"/>
</dbReference>
<dbReference type="Gene3D" id="3.90.226.10">
    <property type="entry name" value="2-enoyl-CoA Hydratase, Chain A, domain 1"/>
    <property type="match status" value="1"/>
</dbReference>
<dbReference type="PANTHER" id="PTHR11941">
    <property type="entry name" value="ENOYL-COA HYDRATASE-RELATED"/>
    <property type="match status" value="1"/>
</dbReference>
<gene>
    <name evidence="5" type="ORF">EI42_03554</name>
</gene>
<dbReference type="Pfam" id="PF00378">
    <property type="entry name" value="ECH_1"/>
    <property type="match status" value="1"/>
</dbReference>
<dbReference type="PANTHER" id="PTHR11941:SF169">
    <property type="entry name" value="(7AS)-7A-METHYL-1,5-DIOXO-2,3,5,6,7,7A-HEXAHYDRO-1H-INDENE-CARBOXYL-COA HYDROLASE"/>
    <property type="match status" value="1"/>
</dbReference>
<dbReference type="CDD" id="cd06558">
    <property type="entry name" value="crotonase-like"/>
    <property type="match status" value="1"/>
</dbReference>
<evidence type="ECO:0000256" key="3">
    <source>
        <dbReference type="ARBA" id="ARBA00023239"/>
    </source>
</evidence>
<dbReference type="AlphaFoldDB" id="A0A326U861"/>